<keyword evidence="1" id="KW-0472">Membrane</keyword>
<name>A0A9P0PRR8_ACAOB</name>
<dbReference type="PANTHER" id="PTHR21329">
    <property type="entry name" value="PHOSPHATIDYLINOSITOL N-ACETYLGLUCOSAMINYLTRANSFERASE SUBUNIT Q-RELATED"/>
    <property type="match status" value="1"/>
</dbReference>
<dbReference type="Proteomes" id="UP001152888">
    <property type="component" value="Unassembled WGS sequence"/>
</dbReference>
<feature type="transmembrane region" description="Helical" evidence="1">
    <location>
        <begin position="382"/>
        <end position="400"/>
    </location>
</feature>
<protein>
    <recommendedName>
        <fullName evidence="4">Phosphatidylinositol N-acetylglucosaminyltransferase subunit Q</fullName>
    </recommendedName>
</protein>
<proteinExistence type="predicted"/>
<dbReference type="GO" id="GO:0005783">
    <property type="term" value="C:endoplasmic reticulum"/>
    <property type="evidence" value="ECO:0007669"/>
    <property type="project" value="TreeGrafter"/>
</dbReference>
<keyword evidence="1" id="KW-0812">Transmembrane</keyword>
<dbReference type="PANTHER" id="PTHR21329:SF3">
    <property type="entry name" value="PHOSPHATIDYLINOSITOL N-ACETYLGLUCOSAMINYLTRANSFERASE SUBUNIT Q"/>
    <property type="match status" value="1"/>
</dbReference>
<dbReference type="InterPro" id="IPR007720">
    <property type="entry name" value="PigQ/GPI1"/>
</dbReference>
<feature type="transmembrane region" description="Helical" evidence="1">
    <location>
        <begin position="223"/>
        <end position="243"/>
    </location>
</feature>
<feature type="transmembrane region" description="Helical" evidence="1">
    <location>
        <begin position="412"/>
        <end position="433"/>
    </location>
</feature>
<dbReference type="AlphaFoldDB" id="A0A9P0PRR8"/>
<accession>A0A9P0PRR8</accession>
<dbReference type="EMBL" id="CAKOFQ010007258">
    <property type="protein sequence ID" value="CAH1996400.1"/>
    <property type="molecule type" value="Genomic_DNA"/>
</dbReference>
<dbReference type="Pfam" id="PF05024">
    <property type="entry name" value="Gpi1"/>
    <property type="match status" value="1"/>
</dbReference>
<reference evidence="2" key="1">
    <citation type="submission" date="2022-03" db="EMBL/GenBank/DDBJ databases">
        <authorList>
            <person name="Sayadi A."/>
        </authorList>
    </citation>
    <scope>NUCLEOTIDE SEQUENCE</scope>
</reference>
<comment type="caution">
    <text evidence="2">The sequence shown here is derived from an EMBL/GenBank/DDBJ whole genome shotgun (WGS) entry which is preliminary data.</text>
</comment>
<organism evidence="2 3">
    <name type="scientific">Acanthoscelides obtectus</name>
    <name type="common">Bean weevil</name>
    <name type="synonym">Bruchus obtectus</name>
    <dbReference type="NCBI Taxonomy" id="200917"/>
    <lineage>
        <taxon>Eukaryota</taxon>
        <taxon>Metazoa</taxon>
        <taxon>Ecdysozoa</taxon>
        <taxon>Arthropoda</taxon>
        <taxon>Hexapoda</taxon>
        <taxon>Insecta</taxon>
        <taxon>Pterygota</taxon>
        <taxon>Neoptera</taxon>
        <taxon>Endopterygota</taxon>
        <taxon>Coleoptera</taxon>
        <taxon>Polyphaga</taxon>
        <taxon>Cucujiformia</taxon>
        <taxon>Chrysomeloidea</taxon>
        <taxon>Chrysomelidae</taxon>
        <taxon>Bruchinae</taxon>
        <taxon>Bruchini</taxon>
        <taxon>Acanthoscelides</taxon>
    </lineage>
</organism>
<keyword evidence="3" id="KW-1185">Reference proteome</keyword>
<dbReference type="GO" id="GO:0006506">
    <property type="term" value="P:GPI anchor biosynthetic process"/>
    <property type="evidence" value="ECO:0007669"/>
    <property type="project" value="InterPro"/>
</dbReference>
<evidence type="ECO:0000313" key="3">
    <source>
        <dbReference type="Proteomes" id="UP001152888"/>
    </source>
</evidence>
<gene>
    <name evidence="2" type="ORF">ACAOBT_LOCUS23186</name>
</gene>
<feature type="transmembrane region" description="Helical" evidence="1">
    <location>
        <begin position="134"/>
        <end position="154"/>
    </location>
</feature>
<dbReference type="GO" id="GO:0016020">
    <property type="term" value="C:membrane"/>
    <property type="evidence" value="ECO:0007669"/>
    <property type="project" value="InterPro"/>
</dbReference>
<feature type="transmembrane region" description="Helical" evidence="1">
    <location>
        <begin position="197"/>
        <end position="217"/>
    </location>
</feature>
<evidence type="ECO:0000256" key="1">
    <source>
        <dbReference type="SAM" id="Phobius"/>
    </source>
</evidence>
<keyword evidence="1" id="KW-1133">Transmembrane helix</keyword>
<sequence length="484" mass="55825">MMSRNVLIFLPNDLDLTGTGYLRGVYKQFEESEAYYITYNKALKSHHQAIGYIGKKITDSKSKKALFFIDNTGSIGLLKDDTNSRTVIKYEYQAFQNSDLIFRNVQVYGKHFNALMEELRKNKNETNCNGKYTFIKMGLLYLIWIVDCIIELIAKMDMVVSCSHTFTYFGESMQNLKWFVESILYEKKLTPKLGNALLAKIVDVICGILLMNCFLHHQHEILYAFQDAVEIIISNLKGLLIYLMGSPIGLKLNHAFNRSLGQFFFYHISLWRLFLHGIQPLFANNFKLIVLPGILGFSFQLAMIADIISIATFHVYCIYVYAARLFNLQLRGIVSLWRLFIGRKYNPLRNRVDSCKYSSNQLSIGTMGFTVLLFLLPTTTMYYAVFSMFRLLILSVTGLLQGMRYLLNALPIYVMCLWIVRSSSIAGTVYITWKSNEDKVVLEARLNLLPLMCTIRKFTPDRVSYTRHNQLSNLFQCALTGRLM</sequence>
<dbReference type="OrthoDB" id="70250at2759"/>
<evidence type="ECO:0008006" key="4">
    <source>
        <dbReference type="Google" id="ProtNLM"/>
    </source>
</evidence>
<evidence type="ECO:0000313" key="2">
    <source>
        <dbReference type="EMBL" id="CAH1996400.1"/>
    </source>
</evidence>
<feature type="transmembrane region" description="Helical" evidence="1">
    <location>
        <begin position="294"/>
        <end position="322"/>
    </location>
</feature>